<dbReference type="PRINTS" id="PR00160">
    <property type="entry name" value="GLUTAREDOXIN"/>
</dbReference>
<dbReference type="InterPro" id="IPR036249">
    <property type="entry name" value="Thioredoxin-like_sf"/>
</dbReference>
<dbReference type="Gene3D" id="3.40.30.10">
    <property type="entry name" value="Glutaredoxin"/>
    <property type="match status" value="1"/>
</dbReference>
<dbReference type="PANTHER" id="PTHR45694:SF5">
    <property type="entry name" value="GLUTAREDOXIN 2"/>
    <property type="match status" value="1"/>
</dbReference>
<keyword evidence="5" id="KW-1185">Reference proteome</keyword>
<evidence type="ECO:0000256" key="1">
    <source>
        <dbReference type="ARBA" id="ARBA00009630"/>
    </source>
</evidence>
<feature type="compositionally biased region" description="Acidic residues" evidence="2">
    <location>
        <begin position="172"/>
        <end position="183"/>
    </location>
</feature>
<dbReference type="GO" id="GO:0005801">
    <property type="term" value="C:cis-Golgi network"/>
    <property type="evidence" value="ECO:0007669"/>
    <property type="project" value="UniProtKB-ARBA"/>
</dbReference>
<comment type="similarity">
    <text evidence="1">Belongs to the glutaredoxin family. Monothiol subfamily.</text>
</comment>
<evidence type="ECO:0000313" key="4">
    <source>
        <dbReference type="EMBL" id="KOS20557.1"/>
    </source>
</evidence>
<feature type="compositionally biased region" description="Basic and acidic residues" evidence="2">
    <location>
        <begin position="48"/>
        <end position="60"/>
    </location>
</feature>
<dbReference type="PROSITE" id="PS51354">
    <property type="entry name" value="GLUTAREDOXIN_2"/>
    <property type="match status" value="1"/>
</dbReference>
<evidence type="ECO:0000313" key="5">
    <source>
        <dbReference type="Proteomes" id="UP000053831"/>
    </source>
</evidence>
<evidence type="ECO:0000259" key="3">
    <source>
        <dbReference type="Pfam" id="PF00462"/>
    </source>
</evidence>
<sequence length="314" mass="33717">MPSMRRIRLLAVATVVAVAVVLFYSTSLRGPSSSSSSSSSTSSTIGDFYHKTKGAIDRSKTRSQIVIDAQTGAQAGQIPADRDADGNVDDDDEHSGRRMMERLQASEQQAKKQANEKGGLKPDAPSLVVGVGSAAEGQKKAGAGDAPFPVKEKGKGKGKGRLKEGELKSKEEADDDNDDDDNGEDKSKGKSSEEREAEREMNAILKKSPVILFSKTYCPHSKRAKGLLLEKYAITPEPYVVELDEHPLGPALQDLLEAKTGRRTVPNVMVNGVSVGGADQLVQLDGDGELVAKISDLGQKRVEIMERFVARDPK</sequence>
<feature type="compositionally biased region" description="Basic and acidic residues" evidence="2">
    <location>
        <begin position="184"/>
        <end position="199"/>
    </location>
</feature>
<dbReference type="GO" id="GO:0000324">
    <property type="term" value="C:fungal-type vacuole"/>
    <property type="evidence" value="ECO:0007669"/>
    <property type="project" value="TreeGrafter"/>
</dbReference>
<dbReference type="FunFam" id="3.40.30.10:FF:000093">
    <property type="entry name" value="Glutaredoxin 2"/>
    <property type="match status" value="1"/>
</dbReference>
<comment type="caution">
    <text evidence="4">The sequence shown here is derived from an EMBL/GenBank/DDBJ whole genome shotgun (WGS) entry which is preliminary data.</text>
</comment>
<dbReference type="Pfam" id="PF00462">
    <property type="entry name" value="Glutaredoxin"/>
    <property type="match status" value="1"/>
</dbReference>
<dbReference type="Proteomes" id="UP000053831">
    <property type="component" value="Unassembled WGS sequence"/>
</dbReference>
<feature type="region of interest" description="Disordered" evidence="2">
    <location>
        <begin position="28"/>
        <end position="199"/>
    </location>
</feature>
<reference evidence="4 5" key="1">
    <citation type="submission" date="2015-07" db="EMBL/GenBank/DDBJ databases">
        <title>The genome of the fungus Escovopsis weberi, a specialized disease agent of ant agriculture.</title>
        <authorList>
            <person name="de Man T.J."/>
            <person name="Stajich J.E."/>
            <person name="Kubicek C.P."/>
            <person name="Chenthamara K."/>
            <person name="Atanasova L."/>
            <person name="Druzhinina I.S."/>
            <person name="Birnbaum S."/>
            <person name="Barribeau S.M."/>
            <person name="Teiling C."/>
            <person name="Suen G."/>
            <person name="Currie C."/>
            <person name="Gerardo N.M."/>
        </authorList>
    </citation>
    <scope>NUCLEOTIDE SEQUENCE [LARGE SCALE GENOMIC DNA]</scope>
</reference>
<evidence type="ECO:0000256" key="2">
    <source>
        <dbReference type="SAM" id="MobiDB-lite"/>
    </source>
</evidence>
<dbReference type="GO" id="GO:0005796">
    <property type="term" value="C:Golgi lumen"/>
    <property type="evidence" value="ECO:0007669"/>
    <property type="project" value="TreeGrafter"/>
</dbReference>
<dbReference type="PANTHER" id="PTHR45694">
    <property type="entry name" value="GLUTAREDOXIN 2"/>
    <property type="match status" value="1"/>
</dbReference>
<feature type="compositionally biased region" description="Low complexity" evidence="2">
    <location>
        <begin position="32"/>
        <end position="44"/>
    </location>
</feature>
<feature type="domain" description="Glutaredoxin" evidence="3">
    <location>
        <begin position="210"/>
        <end position="274"/>
    </location>
</feature>
<dbReference type="GO" id="GO:0004362">
    <property type="term" value="F:glutathione-disulfide reductase (NADPH) activity"/>
    <property type="evidence" value="ECO:0007669"/>
    <property type="project" value="UniProtKB-ARBA"/>
</dbReference>
<proteinExistence type="inferred from homology"/>
<organism evidence="4 5">
    <name type="scientific">Escovopsis weberi</name>
    <dbReference type="NCBI Taxonomy" id="150374"/>
    <lineage>
        <taxon>Eukaryota</taxon>
        <taxon>Fungi</taxon>
        <taxon>Dikarya</taxon>
        <taxon>Ascomycota</taxon>
        <taxon>Pezizomycotina</taxon>
        <taxon>Sordariomycetes</taxon>
        <taxon>Hypocreomycetidae</taxon>
        <taxon>Hypocreales</taxon>
        <taxon>Hypocreaceae</taxon>
        <taxon>Escovopsis</taxon>
    </lineage>
</organism>
<protein>
    <submittedName>
        <fullName evidence="4">Monothiol glutaredoxin-7</fullName>
    </submittedName>
</protein>
<dbReference type="InterPro" id="IPR002109">
    <property type="entry name" value="Glutaredoxin"/>
</dbReference>
<dbReference type="OrthoDB" id="423313at2759"/>
<feature type="compositionally biased region" description="Basic and acidic residues" evidence="2">
    <location>
        <begin position="150"/>
        <end position="171"/>
    </location>
</feature>
<accession>A0A0M8N0D8</accession>
<feature type="compositionally biased region" description="Basic and acidic residues" evidence="2">
    <location>
        <begin position="109"/>
        <end position="120"/>
    </location>
</feature>
<dbReference type="CDD" id="cd03419">
    <property type="entry name" value="GRX_GRXh_1_2_like"/>
    <property type="match status" value="1"/>
</dbReference>
<gene>
    <name evidence="4" type="ORF">ESCO_005553</name>
</gene>
<dbReference type="InterPro" id="IPR014025">
    <property type="entry name" value="Glutaredoxin_subgr"/>
</dbReference>
<dbReference type="GO" id="GO:0034599">
    <property type="term" value="P:cellular response to oxidative stress"/>
    <property type="evidence" value="ECO:0007669"/>
    <property type="project" value="TreeGrafter"/>
</dbReference>
<name>A0A0M8N0D8_ESCWE</name>
<dbReference type="EMBL" id="LGSR01000017">
    <property type="protein sequence ID" value="KOS20557.1"/>
    <property type="molecule type" value="Genomic_DNA"/>
</dbReference>
<dbReference type="SUPFAM" id="SSF52833">
    <property type="entry name" value="Thioredoxin-like"/>
    <property type="match status" value="1"/>
</dbReference>
<dbReference type="STRING" id="150374.A0A0M8N0D8"/>
<dbReference type="AlphaFoldDB" id="A0A0M8N0D8"/>